<comment type="caution">
    <text evidence="1">The sequence shown here is derived from an EMBL/GenBank/DDBJ whole genome shotgun (WGS) entry which is preliminary data.</text>
</comment>
<protein>
    <recommendedName>
        <fullName evidence="3">Fibrinogen C-terminal domain-containing protein</fullName>
    </recommendedName>
</protein>
<organism evidence="1 2">
    <name type="scientific">Geodia barretti</name>
    <name type="common">Barrett's horny sponge</name>
    <dbReference type="NCBI Taxonomy" id="519541"/>
    <lineage>
        <taxon>Eukaryota</taxon>
        <taxon>Metazoa</taxon>
        <taxon>Porifera</taxon>
        <taxon>Demospongiae</taxon>
        <taxon>Heteroscleromorpha</taxon>
        <taxon>Tetractinellida</taxon>
        <taxon>Astrophorina</taxon>
        <taxon>Geodiidae</taxon>
        <taxon>Geodia</taxon>
    </lineage>
</organism>
<gene>
    <name evidence="1" type="ORF">GBAR_LOCUS7007</name>
</gene>
<accession>A0AA35RFS1</accession>
<proteinExistence type="predicted"/>
<dbReference type="Proteomes" id="UP001174909">
    <property type="component" value="Unassembled WGS sequence"/>
</dbReference>
<reference evidence="1" key="1">
    <citation type="submission" date="2023-03" db="EMBL/GenBank/DDBJ databases">
        <authorList>
            <person name="Steffen K."/>
            <person name="Cardenas P."/>
        </authorList>
    </citation>
    <scope>NUCLEOTIDE SEQUENCE</scope>
</reference>
<evidence type="ECO:0000313" key="1">
    <source>
        <dbReference type="EMBL" id="CAI8010678.1"/>
    </source>
</evidence>
<evidence type="ECO:0008006" key="3">
    <source>
        <dbReference type="Google" id="ProtNLM"/>
    </source>
</evidence>
<evidence type="ECO:0000313" key="2">
    <source>
        <dbReference type="Proteomes" id="UP001174909"/>
    </source>
</evidence>
<sequence length="314" mass="34769">MYPTDDDIKEYLNKRLESLEETIVQQQCVNDIKSYLNVSLESLEDTIIRQQTNKDFVDPAHNCSHIRHCDPGATSGYYWLQSSPDYAVRVFCDMERVCGCDEGGGEWMRVADINMTRPNENCPAGFRKVTASGKTMCGGQSSRCISTTFGSHGLQYSRVCGKIIGYQFATTDAFGITGRSIDTIFVDGIVLSHGSPRNHIWTFAAGHGQYKTNRNGCPCNGASYSGTIPPYVGNDYFCDSGHHDTGNPQTYFTSDPLWDGAGCVSGSCCTFNSPPWFCKNLSTPTTDDIELRLCLNSDVTNEDTPFEIVELYVQ</sequence>
<name>A0AA35RFS1_GEOBA</name>
<dbReference type="EMBL" id="CASHTH010001057">
    <property type="protein sequence ID" value="CAI8010678.1"/>
    <property type="molecule type" value="Genomic_DNA"/>
</dbReference>
<dbReference type="InterPro" id="IPR036056">
    <property type="entry name" value="Fibrinogen-like_C"/>
</dbReference>
<dbReference type="Gene3D" id="2.60.120.1000">
    <property type="match status" value="1"/>
</dbReference>
<keyword evidence="2" id="KW-1185">Reference proteome</keyword>
<dbReference type="AlphaFoldDB" id="A0AA35RFS1"/>
<dbReference type="SUPFAM" id="SSF56496">
    <property type="entry name" value="Fibrinogen C-terminal domain-like"/>
    <property type="match status" value="1"/>
</dbReference>